<reference evidence="1 2" key="1">
    <citation type="submission" date="2016-03" db="EMBL/GenBank/DDBJ databases">
        <title>Comparative genomics of the ectomycorrhizal sister species Rhizopogon vinicolor and Rhizopogon vesiculosus (Basidiomycota: Boletales) reveals a divergence of the mating type B locus.</title>
        <authorList>
            <person name="Mujic A.B."/>
            <person name="Kuo A."/>
            <person name="Tritt A."/>
            <person name="Lipzen A."/>
            <person name="Chen C."/>
            <person name="Johnson J."/>
            <person name="Sharma A."/>
            <person name="Barry K."/>
            <person name="Grigoriev I.V."/>
            <person name="Spatafora J.W."/>
        </authorList>
    </citation>
    <scope>NUCLEOTIDE SEQUENCE [LARGE SCALE GENOMIC DNA]</scope>
    <source>
        <strain evidence="1 2">AM-OR11-056</strain>
    </source>
</reference>
<gene>
    <name evidence="1" type="ORF">AZE42_07575</name>
</gene>
<organism evidence="1 2">
    <name type="scientific">Rhizopogon vesiculosus</name>
    <dbReference type="NCBI Taxonomy" id="180088"/>
    <lineage>
        <taxon>Eukaryota</taxon>
        <taxon>Fungi</taxon>
        <taxon>Dikarya</taxon>
        <taxon>Basidiomycota</taxon>
        <taxon>Agaricomycotina</taxon>
        <taxon>Agaricomycetes</taxon>
        <taxon>Agaricomycetidae</taxon>
        <taxon>Boletales</taxon>
        <taxon>Suillineae</taxon>
        <taxon>Rhizopogonaceae</taxon>
        <taxon>Rhizopogon</taxon>
    </lineage>
</organism>
<dbReference type="EMBL" id="LVVM01006346">
    <property type="protein sequence ID" value="OJA08302.1"/>
    <property type="molecule type" value="Genomic_DNA"/>
</dbReference>
<dbReference type="AlphaFoldDB" id="A0A1J8PGE0"/>
<proteinExistence type="predicted"/>
<evidence type="ECO:0000313" key="1">
    <source>
        <dbReference type="EMBL" id="OJA08302.1"/>
    </source>
</evidence>
<comment type="caution">
    <text evidence="1">The sequence shown here is derived from an EMBL/GenBank/DDBJ whole genome shotgun (WGS) entry which is preliminary data.</text>
</comment>
<keyword evidence="2" id="KW-1185">Reference proteome</keyword>
<protein>
    <submittedName>
        <fullName evidence="1">Uncharacterized protein</fullName>
    </submittedName>
</protein>
<accession>A0A1J8PGE0</accession>
<dbReference type="Proteomes" id="UP000183567">
    <property type="component" value="Unassembled WGS sequence"/>
</dbReference>
<evidence type="ECO:0000313" key="2">
    <source>
        <dbReference type="Proteomes" id="UP000183567"/>
    </source>
</evidence>
<dbReference type="OrthoDB" id="2789670at2759"/>
<name>A0A1J8PGE0_9AGAM</name>
<dbReference type="STRING" id="180088.A0A1J8PGE0"/>
<sequence length="117" mass="12992">MSAVYSYETAPLNDNMVERAIMAVKVIVAELRPEFSASRPGFLTCVSRGQGIGRRLLGHSIYAYRTWSDYGDISSCMVVDHLLQLEESDIDLAWQKKALKESASTAFGAGVDTTLRW</sequence>